<organism evidence="5 6">
    <name type="scientific">Desmophyllum pertusum</name>
    <dbReference type="NCBI Taxonomy" id="174260"/>
    <lineage>
        <taxon>Eukaryota</taxon>
        <taxon>Metazoa</taxon>
        <taxon>Cnidaria</taxon>
        <taxon>Anthozoa</taxon>
        <taxon>Hexacorallia</taxon>
        <taxon>Scleractinia</taxon>
        <taxon>Caryophylliina</taxon>
        <taxon>Caryophylliidae</taxon>
        <taxon>Desmophyllum</taxon>
    </lineage>
</organism>
<gene>
    <name evidence="5" type="primary">ESX1</name>
    <name evidence="5" type="ORF">OS493_003374</name>
</gene>
<reference evidence="5" key="1">
    <citation type="submission" date="2023-01" db="EMBL/GenBank/DDBJ databases">
        <title>Genome assembly of the deep-sea coral Lophelia pertusa.</title>
        <authorList>
            <person name="Herrera S."/>
            <person name="Cordes E."/>
        </authorList>
    </citation>
    <scope>NUCLEOTIDE SEQUENCE</scope>
    <source>
        <strain evidence="5">USNM1676648</strain>
        <tissue evidence="5">Polyp</tissue>
    </source>
</reference>
<keyword evidence="2 3" id="KW-0539">Nucleus</keyword>
<evidence type="ECO:0000256" key="1">
    <source>
        <dbReference type="ARBA" id="ARBA00004123"/>
    </source>
</evidence>
<dbReference type="AlphaFoldDB" id="A0A9X0A5T3"/>
<name>A0A9X0A5T3_9CNID</name>
<dbReference type="Pfam" id="PF00046">
    <property type="entry name" value="Homeodomain"/>
    <property type="match status" value="1"/>
</dbReference>
<dbReference type="InterPro" id="IPR001356">
    <property type="entry name" value="HD"/>
</dbReference>
<evidence type="ECO:0000259" key="4">
    <source>
        <dbReference type="PROSITE" id="PS50071"/>
    </source>
</evidence>
<comment type="subcellular location">
    <subcellularLocation>
        <location evidence="1 2 3">Nucleus</location>
    </subcellularLocation>
</comment>
<dbReference type="InterPro" id="IPR050848">
    <property type="entry name" value="Homeobox_TF"/>
</dbReference>
<dbReference type="CDD" id="cd00086">
    <property type="entry name" value="homeodomain"/>
    <property type="match status" value="1"/>
</dbReference>
<dbReference type="SUPFAM" id="SSF46689">
    <property type="entry name" value="Homeodomain-like"/>
    <property type="match status" value="1"/>
</dbReference>
<dbReference type="InterPro" id="IPR009057">
    <property type="entry name" value="Homeodomain-like_sf"/>
</dbReference>
<keyword evidence="6" id="KW-1185">Reference proteome</keyword>
<keyword evidence="2 3" id="KW-0238">DNA-binding</keyword>
<protein>
    <submittedName>
        <fullName evidence="5">ESX homeobox 1</fullName>
    </submittedName>
</protein>
<dbReference type="SMART" id="SM00389">
    <property type="entry name" value="HOX"/>
    <property type="match status" value="1"/>
</dbReference>
<dbReference type="GO" id="GO:0003677">
    <property type="term" value="F:DNA binding"/>
    <property type="evidence" value="ECO:0007669"/>
    <property type="project" value="UniProtKB-UniRule"/>
</dbReference>
<dbReference type="Proteomes" id="UP001163046">
    <property type="component" value="Unassembled WGS sequence"/>
</dbReference>
<dbReference type="OrthoDB" id="5952949at2759"/>
<keyword evidence="2 3" id="KW-0371">Homeobox</keyword>
<comment type="caution">
    <text evidence="5">The sequence shown here is derived from an EMBL/GenBank/DDBJ whole genome shotgun (WGS) entry which is preliminary data.</text>
</comment>
<feature type="domain" description="Homeobox" evidence="4">
    <location>
        <begin position="80"/>
        <end position="135"/>
    </location>
</feature>
<dbReference type="EMBL" id="MU825397">
    <property type="protein sequence ID" value="KAJ7393715.1"/>
    <property type="molecule type" value="Genomic_DNA"/>
</dbReference>
<evidence type="ECO:0000256" key="2">
    <source>
        <dbReference type="PROSITE-ProRule" id="PRU00108"/>
    </source>
</evidence>
<dbReference type="PANTHER" id="PTHR24333">
    <property type="entry name" value="HOMEO BOX HB9 LIKE A-RELATED"/>
    <property type="match status" value="1"/>
</dbReference>
<dbReference type="PANTHER" id="PTHR24333:SF5">
    <property type="entry name" value="VENT HOMEOBOX"/>
    <property type="match status" value="1"/>
</dbReference>
<evidence type="ECO:0000313" key="5">
    <source>
        <dbReference type="EMBL" id="KAJ7393715.1"/>
    </source>
</evidence>
<dbReference type="GO" id="GO:0005634">
    <property type="term" value="C:nucleus"/>
    <property type="evidence" value="ECO:0007669"/>
    <property type="project" value="UniProtKB-SubCell"/>
</dbReference>
<evidence type="ECO:0000256" key="3">
    <source>
        <dbReference type="RuleBase" id="RU000682"/>
    </source>
</evidence>
<sequence>MQSIPFVTNAGVIRADMMYPPTTTTTYVYSRPVISSSFHRNIRLGQNGCPSWNISGNATEVMQPKGILGYQADEPIITPRRTHFTVYQREELEKTFSQSQYISPRKRQSLSQELGISKEVILTWFKNRRAKWRREQRKTGTRPAGGCVASGPYCRYFGHMPYPSSKLMLSDALMLYGTTVTAHASNDD</sequence>
<dbReference type="Gene3D" id="1.10.10.60">
    <property type="entry name" value="Homeodomain-like"/>
    <property type="match status" value="1"/>
</dbReference>
<proteinExistence type="predicted"/>
<evidence type="ECO:0000313" key="6">
    <source>
        <dbReference type="Proteomes" id="UP001163046"/>
    </source>
</evidence>
<feature type="DNA-binding region" description="Homeobox" evidence="2">
    <location>
        <begin position="82"/>
        <end position="136"/>
    </location>
</feature>
<dbReference type="PROSITE" id="PS50071">
    <property type="entry name" value="HOMEOBOX_2"/>
    <property type="match status" value="1"/>
</dbReference>
<accession>A0A9X0A5T3</accession>